<keyword evidence="1" id="KW-0812">Transmembrane</keyword>
<comment type="caution">
    <text evidence="2">The sequence shown here is derived from an EMBL/GenBank/DDBJ whole genome shotgun (WGS) entry which is preliminary data.</text>
</comment>
<proteinExistence type="predicted"/>
<keyword evidence="1" id="KW-0472">Membrane</keyword>
<evidence type="ECO:0000256" key="1">
    <source>
        <dbReference type="SAM" id="Phobius"/>
    </source>
</evidence>
<dbReference type="EMBL" id="SPLM01000003">
    <property type="protein sequence ID" value="TMW67813.1"/>
    <property type="molecule type" value="Genomic_DNA"/>
</dbReference>
<keyword evidence="3" id="KW-1185">Reference proteome</keyword>
<name>A0A8K1FRQ5_PYTOL</name>
<evidence type="ECO:0000313" key="3">
    <source>
        <dbReference type="Proteomes" id="UP000794436"/>
    </source>
</evidence>
<organism evidence="2 3">
    <name type="scientific">Pythium oligandrum</name>
    <name type="common">Mycoparasitic fungus</name>
    <dbReference type="NCBI Taxonomy" id="41045"/>
    <lineage>
        <taxon>Eukaryota</taxon>
        <taxon>Sar</taxon>
        <taxon>Stramenopiles</taxon>
        <taxon>Oomycota</taxon>
        <taxon>Peronosporomycetes</taxon>
        <taxon>Pythiales</taxon>
        <taxon>Pythiaceae</taxon>
        <taxon>Pythium</taxon>
    </lineage>
</organism>
<sequence length="101" mass="11668">MAMIKAPTLPTIHEHEATDQSVVVPAQPIPARTPSKSFLVTLAQLRRYGVYLVYYLVIKAVLAHPATYILRQYYSVPSVRSGNGYELFYLWRAFRRHYLLI</sequence>
<evidence type="ECO:0000313" key="2">
    <source>
        <dbReference type="EMBL" id="TMW67813.1"/>
    </source>
</evidence>
<dbReference type="Proteomes" id="UP000794436">
    <property type="component" value="Unassembled WGS sequence"/>
</dbReference>
<gene>
    <name evidence="2" type="ORF">Poli38472_007485</name>
</gene>
<dbReference type="AlphaFoldDB" id="A0A8K1FRQ5"/>
<reference evidence="2" key="1">
    <citation type="submission" date="2019-03" db="EMBL/GenBank/DDBJ databases">
        <title>Long read genome sequence of the mycoparasitic Pythium oligandrum ATCC 38472 isolated from sugarbeet rhizosphere.</title>
        <authorList>
            <person name="Gaulin E."/>
        </authorList>
    </citation>
    <scope>NUCLEOTIDE SEQUENCE</scope>
    <source>
        <strain evidence="2">ATCC 38472_TT</strain>
    </source>
</reference>
<protein>
    <submittedName>
        <fullName evidence="2">Uncharacterized protein</fullName>
    </submittedName>
</protein>
<accession>A0A8K1FRQ5</accession>
<feature type="transmembrane region" description="Helical" evidence="1">
    <location>
        <begin position="48"/>
        <end position="70"/>
    </location>
</feature>
<keyword evidence="1" id="KW-1133">Transmembrane helix</keyword>